<feature type="compositionally biased region" description="Low complexity" evidence="7">
    <location>
        <begin position="596"/>
        <end position="612"/>
    </location>
</feature>
<feature type="compositionally biased region" description="Acidic residues" evidence="7">
    <location>
        <begin position="586"/>
        <end position="595"/>
    </location>
</feature>
<dbReference type="EC" id="3.6.4.13" evidence="6"/>
<evidence type="ECO:0000256" key="2">
    <source>
        <dbReference type="ARBA" id="ARBA00022801"/>
    </source>
</evidence>
<dbReference type="GO" id="GO:0003723">
    <property type="term" value="F:RNA binding"/>
    <property type="evidence" value="ECO:0007669"/>
    <property type="project" value="UniProtKB-UniRule"/>
</dbReference>
<keyword evidence="3 6" id="KW-0347">Helicase</keyword>
<dbReference type="SMART" id="SM00490">
    <property type="entry name" value="HELICc"/>
    <property type="match status" value="1"/>
</dbReference>
<evidence type="ECO:0000313" key="11">
    <source>
        <dbReference type="Proteomes" id="UP000327013"/>
    </source>
</evidence>
<comment type="catalytic activity">
    <reaction evidence="6">
        <text>ATP + H2O = ADP + phosphate + H(+)</text>
        <dbReference type="Rhea" id="RHEA:13065"/>
        <dbReference type="ChEBI" id="CHEBI:15377"/>
        <dbReference type="ChEBI" id="CHEBI:15378"/>
        <dbReference type="ChEBI" id="CHEBI:30616"/>
        <dbReference type="ChEBI" id="CHEBI:43474"/>
        <dbReference type="ChEBI" id="CHEBI:456216"/>
        <dbReference type="EC" id="3.6.4.13"/>
    </reaction>
</comment>
<feature type="domain" description="Helicase C-terminal" evidence="9">
    <location>
        <begin position="656"/>
        <end position="820"/>
    </location>
</feature>
<dbReference type="GO" id="GO:0016787">
    <property type="term" value="F:hydrolase activity"/>
    <property type="evidence" value="ECO:0007669"/>
    <property type="project" value="UniProtKB-KW"/>
</dbReference>
<dbReference type="InterPro" id="IPR001650">
    <property type="entry name" value="Helicase_C-like"/>
</dbReference>
<feature type="compositionally biased region" description="Basic and acidic residues" evidence="7">
    <location>
        <begin position="113"/>
        <end position="127"/>
    </location>
</feature>
<evidence type="ECO:0000256" key="6">
    <source>
        <dbReference type="RuleBase" id="RU365068"/>
    </source>
</evidence>
<dbReference type="CDD" id="cd17956">
    <property type="entry name" value="DEADc_DDX51"/>
    <property type="match status" value="1"/>
</dbReference>
<feature type="compositionally biased region" description="Basic and acidic residues" evidence="7">
    <location>
        <begin position="75"/>
        <end position="89"/>
    </location>
</feature>
<dbReference type="Gene3D" id="3.40.50.300">
    <property type="entry name" value="P-loop containing nucleotide triphosphate hydrolases"/>
    <property type="match status" value="2"/>
</dbReference>
<dbReference type="EMBL" id="VIBQ01000056">
    <property type="protein sequence ID" value="KAB8527808.1"/>
    <property type="molecule type" value="Genomic_DNA"/>
</dbReference>
<feature type="compositionally biased region" description="Basic and acidic residues" evidence="7">
    <location>
        <begin position="38"/>
        <end position="68"/>
    </location>
</feature>
<evidence type="ECO:0000256" key="5">
    <source>
        <dbReference type="ARBA" id="ARBA00022884"/>
    </source>
</evidence>
<dbReference type="GO" id="GO:0003724">
    <property type="term" value="F:RNA helicase activity"/>
    <property type="evidence" value="ECO:0007669"/>
    <property type="project" value="UniProtKB-EC"/>
</dbReference>
<evidence type="ECO:0000259" key="8">
    <source>
        <dbReference type="PROSITE" id="PS51192"/>
    </source>
</evidence>
<dbReference type="PROSITE" id="PS51194">
    <property type="entry name" value="HELICASE_CTER"/>
    <property type="match status" value="1"/>
</dbReference>
<dbReference type="SUPFAM" id="SSF52540">
    <property type="entry name" value="P-loop containing nucleoside triphosphate hydrolases"/>
    <property type="match status" value="1"/>
</dbReference>
<dbReference type="PROSITE" id="PS51192">
    <property type="entry name" value="HELICASE_ATP_BIND_1"/>
    <property type="match status" value="1"/>
</dbReference>
<feature type="region of interest" description="Disordered" evidence="7">
    <location>
        <begin position="1"/>
        <end position="180"/>
    </location>
</feature>
<dbReference type="Pfam" id="PF00270">
    <property type="entry name" value="DEAD"/>
    <property type="match status" value="2"/>
</dbReference>
<dbReference type="InterPro" id="IPR014001">
    <property type="entry name" value="Helicase_ATP-bd"/>
</dbReference>
<dbReference type="PROSITE" id="PS00039">
    <property type="entry name" value="DEAD_ATP_HELICASE"/>
    <property type="match status" value="1"/>
</dbReference>
<dbReference type="PANTHER" id="PTHR24031">
    <property type="entry name" value="RNA HELICASE"/>
    <property type="match status" value="1"/>
</dbReference>
<dbReference type="InterPro" id="IPR027417">
    <property type="entry name" value="P-loop_NTPase"/>
</dbReference>
<evidence type="ECO:0000256" key="3">
    <source>
        <dbReference type="ARBA" id="ARBA00022806"/>
    </source>
</evidence>
<dbReference type="OrthoDB" id="3370at2759"/>
<keyword evidence="2 6" id="KW-0378">Hydrolase</keyword>
<feature type="domain" description="Helicase ATP-binding" evidence="8">
    <location>
        <begin position="256"/>
        <end position="506"/>
    </location>
</feature>
<evidence type="ECO:0000256" key="1">
    <source>
        <dbReference type="ARBA" id="ARBA00022741"/>
    </source>
</evidence>
<evidence type="ECO:0000256" key="4">
    <source>
        <dbReference type="ARBA" id="ARBA00022840"/>
    </source>
</evidence>
<feature type="compositionally biased region" description="Low complexity" evidence="7">
    <location>
        <begin position="624"/>
        <end position="650"/>
    </location>
</feature>
<comment type="function">
    <text evidence="6">RNA helicase.</text>
</comment>
<dbReference type="CDD" id="cd18787">
    <property type="entry name" value="SF2_C_DEAD"/>
    <property type="match status" value="1"/>
</dbReference>
<dbReference type="InterPro" id="IPR000629">
    <property type="entry name" value="RNA-helicase_DEAD-box_CS"/>
</dbReference>
<evidence type="ECO:0000256" key="7">
    <source>
        <dbReference type="SAM" id="MobiDB-lite"/>
    </source>
</evidence>
<dbReference type="GO" id="GO:0005524">
    <property type="term" value="F:ATP binding"/>
    <property type="evidence" value="ECO:0007669"/>
    <property type="project" value="UniProtKB-UniRule"/>
</dbReference>
<keyword evidence="11" id="KW-1185">Reference proteome</keyword>
<evidence type="ECO:0000259" key="9">
    <source>
        <dbReference type="PROSITE" id="PS51194"/>
    </source>
</evidence>
<accession>A0A5N6L245</accession>
<comment type="similarity">
    <text evidence="6">Belongs to the DEAD box helicase family.</text>
</comment>
<dbReference type="Proteomes" id="UP000327013">
    <property type="component" value="Unassembled WGS sequence"/>
</dbReference>
<protein>
    <recommendedName>
        <fullName evidence="6">ATP-dependent RNA helicase</fullName>
        <ecNumber evidence="6">3.6.4.13</ecNumber>
    </recommendedName>
</protein>
<sequence>MYARYIPPPVEPPASTLAPHNSGQTSRETSKKRKRKDKSNDKTSEKRSRHTDSDDSEADKDLSIEVKSHRSKTSKSKDPPRDKHSKDGARINGNSYDEQDAHATALDAASDGSAHDNERERRRTERRAAKRAARKTLVEEVEDLPSKAHSRILQKFEKSAQAPQGKGSEEEKESEEEAELRDLVPIPRPKAAANAFATPTFSALPSWLSKPLVIPPDQTASFPVLGVEKLLLGKLKEEGFKQALPVQAGVLPLLLPTSDQHPGDVCVSAATGSGKTIAYILPIIQSLRQRVQVRLRAILVVPTRELVSQVRRVAESCAKGTDLKIGAAVGSHALKAEQEALVQRTNRYDPAGWADLAKLLHQSVDDMSSWDDPEHDARVQEALTTLPAHMPEYLSKVDILICTPGRLVDHIKSTRGFTLRHLEWMIIDEADRLLDQSFQEWADAVNTALRSTLQTRSGGVKGITSLFEHTVIEPHRRGVRKVMLSATMTKDLGQLDALQLQNPKLVVVGSTMDTDGDDADGVAVRAVTSATTLPATLEEHAVPVKDGSKKPLYLMQLLDIVFDVTTEFSINGGIMATRKKSRSEEDQSNSDDDSDVSSVLSSDSSSDASSRSNDSDSDSEDESNGSSTTSTTSSASESESSTSESSDEASIPTPIPQEPGVKPTTTPKNALIFTSTNEAALRLSSLLTSLSSGHAMPYKVATITKSSSSATTRATLQAFNTGSLNILIASDRIARGLDLPALSTVINYDVPRSTTSYVHRAGRTARAGRIGTAWTLLESREARWFWKEIGSADAAMARAAGKSVQRTRLAGENGWDEGVQAQYARALSRLKRDVLG</sequence>
<organism evidence="10 11">
    <name type="scientific">Carpinus fangiana</name>
    <dbReference type="NCBI Taxonomy" id="176857"/>
    <lineage>
        <taxon>Eukaryota</taxon>
        <taxon>Viridiplantae</taxon>
        <taxon>Streptophyta</taxon>
        <taxon>Embryophyta</taxon>
        <taxon>Tracheophyta</taxon>
        <taxon>Spermatophyta</taxon>
        <taxon>Magnoliopsida</taxon>
        <taxon>eudicotyledons</taxon>
        <taxon>Gunneridae</taxon>
        <taxon>Pentapetalae</taxon>
        <taxon>rosids</taxon>
        <taxon>fabids</taxon>
        <taxon>Fagales</taxon>
        <taxon>Betulaceae</taxon>
        <taxon>Carpinus</taxon>
    </lineage>
</organism>
<name>A0A5N6L245_9ROSI</name>
<keyword evidence="5 6" id="KW-0694">RNA-binding</keyword>
<keyword evidence="1 6" id="KW-0547">Nucleotide-binding</keyword>
<dbReference type="AlphaFoldDB" id="A0A5N6L245"/>
<dbReference type="Pfam" id="PF00271">
    <property type="entry name" value="Helicase_C"/>
    <property type="match status" value="1"/>
</dbReference>
<feature type="compositionally biased region" description="Acidic residues" evidence="7">
    <location>
        <begin position="170"/>
        <end position="179"/>
    </location>
</feature>
<gene>
    <name evidence="10" type="ORF">FH972_025459</name>
</gene>
<evidence type="ECO:0000313" key="10">
    <source>
        <dbReference type="EMBL" id="KAB8527808.1"/>
    </source>
</evidence>
<feature type="compositionally biased region" description="Pro residues" evidence="7">
    <location>
        <begin position="1"/>
        <end position="12"/>
    </location>
</feature>
<keyword evidence="4 6" id="KW-0067">ATP-binding</keyword>
<comment type="caution">
    <text evidence="10">The sequence shown here is derived from an EMBL/GenBank/DDBJ whole genome shotgun (WGS) entry which is preliminary data.</text>
</comment>
<dbReference type="SMART" id="SM00487">
    <property type="entry name" value="DEXDc"/>
    <property type="match status" value="1"/>
</dbReference>
<reference evidence="10 11" key="1">
    <citation type="submission" date="2019-06" db="EMBL/GenBank/DDBJ databases">
        <title>A chromosomal-level reference genome of Carpinus fangiana (Coryloideae, Betulaceae).</title>
        <authorList>
            <person name="Yang X."/>
            <person name="Wang Z."/>
            <person name="Zhang L."/>
            <person name="Hao G."/>
            <person name="Liu J."/>
            <person name="Yang Y."/>
        </authorList>
    </citation>
    <scope>NUCLEOTIDE SEQUENCE [LARGE SCALE GENOMIC DNA]</scope>
    <source>
        <strain evidence="10">Cfa_2016G</strain>
        <tissue evidence="10">Leaf</tissue>
    </source>
</reference>
<comment type="domain">
    <text evidence="6">The Q motif is unique to and characteristic of the DEAD box family of RNA helicases and controls ATP binding and hydrolysis.</text>
</comment>
<proteinExistence type="inferred from homology"/>
<feature type="region of interest" description="Disordered" evidence="7">
    <location>
        <begin position="577"/>
        <end position="668"/>
    </location>
</feature>
<dbReference type="InterPro" id="IPR011545">
    <property type="entry name" value="DEAD/DEAH_box_helicase_dom"/>
</dbReference>